<feature type="region of interest" description="Disordered" evidence="1">
    <location>
        <begin position="128"/>
        <end position="158"/>
    </location>
</feature>
<feature type="region of interest" description="Disordered" evidence="1">
    <location>
        <begin position="65"/>
        <end position="115"/>
    </location>
</feature>
<gene>
    <name evidence="4" type="ORF">BO78DRAFT_375274</name>
</gene>
<feature type="transmembrane region" description="Helical" evidence="2">
    <location>
        <begin position="1269"/>
        <end position="1289"/>
    </location>
</feature>
<feature type="signal peptide" evidence="3">
    <location>
        <begin position="1"/>
        <end position="19"/>
    </location>
</feature>
<dbReference type="VEuPathDB" id="FungiDB:BO78DRAFT_375274"/>
<protein>
    <recommendedName>
        <fullName evidence="6">GPI anchored protein</fullName>
    </recommendedName>
</protein>
<dbReference type="OrthoDB" id="4366934at2759"/>
<evidence type="ECO:0000313" key="5">
    <source>
        <dbReference type="Proteomes" id="UP000248423"/>
    </source>
</evidence>
<feature type="compositionally biased region" description="Basic and acidic residues" evidence="1">
    <location>
        <begin position="128"/>
        <end position="149"/>
    </location>
</feature>
<feature type="compositionally biased region" description="Basic residues" evidence="1">
    <location>
        <begin position="807"/>
        <end position="816"/>
    </location>
</feature>
<evidence type="ECO:0000256" key="1">
    <source>
        <dbReference type="SAM" id="MobiDB-lite"/>
    </source>
</evidence>
<organism evidence="4 5">
    <name type="scientific">Aspergillus sclerotiicarbonarius (strain CBS 121057 / IBT 28362)</name>
    <dbReference type="NCBI Taxonomy" id="1448318"/>
    <lineage>
        <taxon>Eukaryota</taxon>
        <taxon>Fungi</taxon>
        <taxon>Dikarya</taxon>
        <taxon>Ascomycota</taxon>
        <taxon>Pezizomycotina</taxon>
        <taxon>Eurotiomycetes</taxon>
        <taxon>Eurotiomycetidae</taxon>
        <taxon>Eurotiales</taxon>
        <taxon>Aspergillaceae</taxon>
        <taxon>Aspergillus</taxon>
        <taxon>Aspergillus subgen. Circumdati</taxon>
    </lineage>
</organism>
<keyword evidence="3" id="KW-0732">Signal</keyword>
<feature type="chain" id="PRO_5016416682" description="GPI anchored protein" evidence="3">
    <location>
        <begin position="20"/>
        <end position="1290"/>
    </location>
</feature>
<feature type="compositionally biased region" description="Basic and acidic residues" evidence="1">
    <location>
        <begin position="241"/>
        <end position="261"/>
    </location>
</feature>
<keyword evidence="2" id="KW-0812">Transmembrane</keyword>
<dbReference type="EMBL" id="KZ826381">
    <property type="protein sequence ID" value="PYI03424.1"/>
    <property type="molecule type" value="Genomic_DNA"/>
</dbReference>
<evidence type="ECO:0000313" key="4">
    <source>
        <dbReference type="EMBL" id="PYI03424.1"/>
    </source>
</evidence>
<evidence type="ECO:0008006" key="6">
    <source>
        <dbReference type="Google" id="ProtNLM"/>
    </source>
</evidence>
<evidence type="ECO:0000256" key="3">
    <source>
        <dbReference type="SAM" id="SignalP"/>
    </source>
</evidence>
<name>A0A319EI46_ASPSB</name>
<feature type="region of interest" description="Disordered" evidence="1">
    <location>
        <begin position="987"/>
        <end position="1028"/>
    </location>
</feature>
<keyword evidence="5" id="KW-1185">Reference proteome</keyword>
<feature type="compositionally biased region" description="Basic and acidic residues" evidence="1">
    <location>
        <begin position="988"/>
        <end position="1000"/>
    </location>
</feature>
<feature type="compositionally biased region" description="Basic and acidic residues" evidence="1">
    <location>
        <begin position="65"/>
        <end position="86"/>
    </location>
</feature>
<accession>A0A319EI46</accession>
<dbReference type="Proteomes" id="UP000248423">
    <property type="component" value="Unassembled WGS sequence"/>
</dbReference>
<feature type="region of interest" description="Disordered" evidence="1">
    <location>
        <begin position="805"/>
        <end position="825"/>
    </location>
</feature>
<reference evidence="4 5" key="1">
    <citation type="submission" date="2018-02" db="EMBL/GenBank/DDBJ databases">
        <title>The genomes of Aspergillus section Nigri reveals drivers in fungal speciation.</title>
        <authorList>
            <consortium name="DOE Joint Genome Institute"/>
            <person name="Vesth T.C."/>
            <person name="Nybo J."/>
            <person name="Theobald S."/>
            <person name="Brandl J."/>
            <person name="Frisvad J.C."/>
            <person name="Nielsen K.F."/>
            <person name="Lyhne E.K."/>
            <person name="Kogle M.E."/>
            <person name="Kuo A."/>
            <person name="Riley R."/>
            <person name="Clum A."/>
            <person name="Nolan M."/>
            <person name="Lipzen A."/>
            <person name="Salamov A."/>
            <person name="Henrissat B."/>
            <person name="Wiebenga A."/>
            <person name="De vries R.P."/>
            <person name="Grigoriev I.V."/>
            <person name="Mortensen U.H."/>
            <person name="Andersen M.R."/>
            <person name="Baker S.E."/>
        </authorList>
    </citation>
    <scope>NUCLEOTIDE SEQUENCE [LARGE SCALE GENOMIC DNA]</scope>
    <source>
        <strain evidence="4 5">CBS 121057</strain>
    </source>
</reference>
<dbReference type="STRING" id="1448318.A0A319EI46"/>
<feature type="compositionally biased region" description="Polar residues" evidence="1">
    <location>
        <begin position="100"/>
        <end position="110"/>
    </location>
</feature>
<proteinExistence type="predicted"/>
<evidence type="ECO:0000256" key="2">
    <source>
        <dbReference type="SAM" id="Phobius"/>
    </source>
</evidence>
<feature type="region of interest" description="Disordered" evidence="1">
    <location>
        <begin position="193"/>
        <end position="220"/>
    </location>
</feature>
<sequence>MKGLQGGISIAMLATVAKAQLISGAGGVDTGNAAAVPITNGFSSTVNEAHSDDHSADVDAKKKVVEPHGHPSHPDHSGHHWAREDIDGNDTGTEYYHPETNVQSTSVNESHQGDHSVDLDEDIKVVEPAHGRPHPHPHEPSHHKARGTDDLIGGASGIDTGNAAAVPFTNAFSSSVNEAHSDDHSATIHDDKSVVDPEWHRPHHHPGRGEDALIGGAGGVDTGNSAVLPITNELSSSVNEAHADDHSAEVNKDKTVADPDHPRHHHWPREEPDLIGGAHGIDTGNSAAVPITNGFSSAVNEAHADDHSVDLNKDKTVVDTDHHRPHHWPRGEPDLIGGAHGTDTSNSAAVPITNTFSSGVSETHSDDHSADVNKDKTVIHPEEHHPEDHRHHHGIRGNEDLIGGAGGIDTGNTATIPITNGFSSTVNEASTDDHSAKVDKDKTVVAPEHHPDFHHPHHIRGEPSLIGGASGVDTANGAAIPITNGFSSSVNEYSADDHSVDADLKDTLVRPGVHHPHHVRDLIGGAGGIDTGNSVVIPITNAFASSDHEVSSDDHSADVNAKDTLVAPPDHHHPHPHGPRDLISGASGIDTGNSAVLPFTNVFASSDNEYSSDDHSADVSVKDTVVDPASHHHHPHVPRDLIGGASGVDTGNLAILPFTNLASNEVSEEHADDHSADVNVKDTVVDPKPHHHHPHVPRDLIGSASGIDTGNSVVIPFTNVASNEVSEAHSDDHSADVGVKDTVVDPASHHPHPHFPRDLISGAGGVDTGNSAVLPFTNVATSQVSEVSSDDHSVDANVKDTLVKPAPPHHPHPHPHLARDLISGAGGIDTGNSAVLPITNEFSSKVNEVSSDDHSVDANVKGTVINEPPHGHPHEHPHHPRDLISGAGGVDTGNSAVLPFTNEFSSEVNEAHADDHSVDANIKDTLVNEPHRHHHRADDSLISGVSGVDTGNSAVIPITNAFAQDTNEYSSDDHSVSENVDDTVVDPYHGHPDYHAHADPGHFPAPVHGSDQDTEQTEAHGTESQPCSSQIVHEVVHTITRTLNSEPTEGAFADHAQHATPAYNAPAAEETGIAAASTPAYNAPAEETGVAAASTPAYNAPAEETGVAAASTPAYNAPVDSTMTAVESTPVYNGEAEVVEPSGASTFFSPDIAEAHHLVDSPASSAAQPPVALSSNAAAAAPAPTDPFDMDTIASTITIQEASTFHMIPVFVPAPTQTFVEVAASGTPSPRPTGVDAYQPSFRYNLPLASSASLPSSSSVVFTGAGAQVAPAAGLFPFVAGVIALLALVL</sequence>
<keyword evidence="2" id="KW-0472">Membrane</keyword>
<keyword evidence="2" id="KW-1133">Transmembrane helix</keyword>
<feature type="region of interest" description="Disordered" evidence="1">
    <location>
        <begin position="239"/>
        <end position="267"/>
    </location>
</feature>